<feature type="domain" description="SMODS-associated and fused to various effectors" evidence="1">
    <location>
        <begin position="216"/>
        <end position="390"/>
    </location>
</feature>
<evidence type="ECO:0000259" key="1">
    <source>
        <dbReference type="Pfam" id="PF18145"/>
    </source>
</evidence>
<dbReference type="InterPro" id="IPR040836">
    <property type="entry name" value="SAVED"/>
</dbReference>
<dbReference type="RefSeq" id="WP_107888550.1">
    <property type="nucleotide sequence ID" value="NZ_CP028519.1"/>
</dbReference>
<reference evidence="2 3" key="1">
    <citation type="submission" date="2018-04" db="EMBL/GenBank/DDBJ databases">
        <title>Denitrifier Microvirgula.</title>
        <authorList>
            <person name="Anderson E."/>
            <person name="Jang J."/>
            <person name="Ishii S."/>
        </authorList>
    </citation>
    <scope>NUCLEOTIDE SEQUENCE [LARGE SCALE GENOMIC DNA]</scope>
    <source>
        <strain evidence="2 3">BE2.4</strain>
    </source>
</reference>
<dbReference type="EMBL" id="CP028519">
    <property type="protein sequence ID" value="AVY92758.1"/>
    <property type="molecule type" value="Genomic_DNA"/>
</dbReference>
<evidence type="ECO:0000313" key="2">
    <source>
        <dbReference type="EMBL" id="AVY92758.1"/>
    </source>
</evidence>
<organism evidence="2 3">
    <name type="scientific">Microvirgula aerodenitrificans</name>
    <dbReference type="NCBI Taxonomy" id="57480"/>
    <lineage>
        <taxon>Bacteria</taxon>
        <taxon>Pseudomonadati</taxon>
        <taxon>Pseudomonadota</taxon>
        <taxon>Betaproteobacteria</taxon>
        <taxon>Neisseriales</taxon>
        <taxon>Aquaspirillaceae</taxon>
        <taxon>Microvirgula</taxon>
    </lineage>
</organism>
<dbReference type="KEGG" id="maer:DAI18_00865"/>
<dbReference type="AlphaFoldDB" id="A0A2U3TH77"/>
<evidence type="ECO:0000313" key="3">
    <source>
        <dbReference type="Proteomes" id="UP000244173"/>
    </source>
</evidence>
<dbReference type="InterPro" id="IPR003615">
    <property type="entry name" value="HNH_nuc"/>
</dbReference>
<dbReference type="Proteomes" id="UP000244173">
    <property type="component" value="Chromosome"/>
</dbReference>
<dbReference type="NCBIfam" id="NF033611">
    <property type="entry name" value="SAVED"/>
    <property type="match status" value="1"/>
</dbReference>
<dbReference type="OrthoDB" id="9052589at2"/>
<dbReference type="Pfam" id="PF18145">
    <property type="entry name" value="SAVED"/>
    <property type="match status" value="1"/>
</dbReference>
<proteinExistence type="predicted"/>
<name>A0A2U3TH77_9NEIS</name>
<accession>A0A2U3TH77</accession>
<protein>
    <recommendedName>
        <fullName evidence="1">SMODS-associated and fused to various effectors domain-containing protein</fullName>
    </recommendedName>
</protein>
<dbReference type="CDD" id="cd00085">
    <property type="entry name" value="HNHc"/>
    <property type="match status" value="1"/>
</dbReference>
<keyword evidence="3" id="KW-1185">Reference proteome</keyword>
<gene>
    <name evidence="2" type="ORF">DAI18_00865</name>
</gene>
<sequence length="392" mass="43437">MPKSKATASPSSALVPAAAVTRTVARAYISAPVRRDLWIAAAGRCEFRGCCKPVDRDFLTKQAKSVVGEYAHIIADSPAGARGVPGLSEKLAADPNNLMLACFDCHARIDRYGQSNEFTAEQLRAMKREHEVRIERIYSATGVEESMPVVMSFPIGAHVPVIDVRHIQYAMLTNSDFKRFPTATAVHIDQSNFFLQDNDPDFWGSAQRALTQQYEQRIKPELVARGGAAHLSIAAFAPIPMLMKLGSLVGDKTPAAIMDLPGERWLWDTRDTCPEPSYTFSVPPTVPREVSVVVSISGRAQHPLGRDVVEFQAVAPDRNIIRKEAHVQQFRTSFNVFLQQLFAAGARVLHVHPATPLSASIEIGRTLLPKAFEEVHIWEWQAPEWKPALRLK</sequence>